<evidence type="ECO:0000259" key="1">
    <source>
        <dbReference type="PROSITE" id="PS51186"/>
    </source>
</evidence>
<name>A0ABU9VG49_9BACI</name>
<dbReference type="InterPro" id="IPR000182">
    <property type="entry name" value="GNAT_dom"/>
</dbReference>
<comment type="caution">
    <text evidence="2">The sequence shown here is derived from an EMBL/GenBank/DDBJ whole genome shotgun (WGS) entry which is preliminary data.</text>
</comment>
<dbReference type="Gene3D" id="3.40.630.30">
    <property type="match status" value="1"/>
</dbReference>
<keyword evidence="3" id="KW-1185">Reference proteome</keyword>
<proteinExistence type="predicted"/>
<dbReference type="PANTHER" id="PTHR43441:SF3">
    <property type="entry name" value="ACETYLTRANSFERASE"/>
    <property type="match status" value="1"/>
</dbReference>
<dbReference type="EMBL" id="JBCITK010000001">
    <property type="protein sequence ID" value="MEN0642600.1"/>
    <property type="molecule type" value="Genomic_DNA"/>
</dbReference>
<protein>
    <submittedName>
        <fullName evidence="2">GNAT family N-acetyltransferase</fullName>
    </submittedName>
</protein>
<evidence type="ECO:0000313" key="2">
    <source>
        <dbReference type="EMBL" id="MEN0642600.1"/>
    </source>
</evidence>
<dbReference type="PANTHER" id="PTHR43441">
    <property type="entry name" value="RIBOSOMAL-PROTEIN-SERINE ACETYLTRANSFERASE"/>
    <property type="match status" value="1"/>
</dbReference>
<reference evidence="2 3" key="1">
    <citation type="submission" date="2024-03" db="EMBL/GenBank/DDBJ databases">
        <title>Bacilli Hybrid Assemblies.</title>
        <authorList>
            <person name="Kovac J."/>
        </authorList>
    </citation>
    <scope>NUCLEOTIDE SEQUENCE [LARGE SCALE GENOMIC DNA]</scope>
    <source>
        <strain evidence="2 3">FSL R7-0666</strain>
    </source>
</reference>
<feature type="domain" description="N-acetyltransferase" evidence="1">
    <location>
        <begin position="36"/>
        <end position="178"/>
    </location>
</feature>
<dbReference type="PROSITE" id="PS51186">
    <property type="entry name" value="GNAT"/>
    <property type="match status" value="1"/>
</dbReference>
<dbReference type="RefSeq" id="WP_203090578.1">
    <property type="nucleotide sequence ID" value="NZ_JAEUZA010000005.1"/>
</dbReference>
<dbReference type="Proteomes" id="UP001418796">
    <property type="component" value="Unassembled WGS sequence"/>
</dbReference>
<accession>A0ABU9VG49</accession>
<dbReference type="SUPFAM" id="SSF55729">
    <property type="entry name" value="Acyl-CoA N-acyltransferases (Nat)"/>
    <property type="match status" value="1"/>
</dbReference>
<gene>
    <name evidence="2" type="ORF">MKY91_05440</name>
</gene>
<organism evidence="2 3">
    <name type="scientific">Alkalicoccobacillus gibsonii</name>
    <dbReference type="NCBI Taxonomy" id="79881"/>
    <lineage>
        <taxon>Bacteria</taxon>
        <taxon>Bacillati</taxon>
        <taxon>Bacillota</taxon>
        <taxon>Bacilli</taxon>
        <taxon>Bacillales</taxon>
        <taxon>Bacillaceae</taxon>
        <taxon>Alkalicoccobacillus</taxon>
    </lineage>
</organism>
<sequence>MNPLMIDFPESFETERLLIRAPKPGDGAKMYEAVSTSIEELKPWLPFAHFEQSPELTEANIREAHVNFLTRKDLRLLVFHKETGELVASSGLHRIDWDVPKVEIGYWIRTDYSGKGYMTEAVQGITDFAFQELNARRVEIRCDAKNVKSRAIAERLNFELEAVLKQEAKAIDSDELRDTCVYAKIR</sequence>
<dbReference type="InterPro" id="IPR016181">
    <property type="entry name" value="Acyl_CoA_acyltransferase"/>
</dbReference>
<dbReference type="Pfam" id="PF13302">
    <property type="entry name" value="Acetyltransf_3"/>
    <property type="match status" value="1"/>
</dbReference>
<dbReference type="InterPro" id="IPR051908">
    <property type="entry name" value="Ribosomal_N-acetyltransferase"/>
</dbReference>
<evidence type="ECO:0000313" key="3">
    <source>
        <dbReference type="Proteomes" id="UP001418796"/>
    </source>
</evidence>